<dbReference type="Gene3D" id="3.10.25.10">
    <property type="entry name" value="Formyl transferase, C-terminal domain"/>
    <property type="match status" value="1"/>
</dbReference>
<keyword evidence="3" id="KW-0808">Transferase</keyword>
<dbReference type="EMBL" id="LAZR01001029">
    <property type="protein sequence ID" value="KKN52204.1"/>
    <property type="molecule type" value="Genomic_DNA"/>
</dbReference>
<evidence type="ECO:0000259" key="6">
    <source>
        <dbReference type="Pfam" id="PF02911"/>
    </source>
</evidence>
<dbReference type="InterPro" id="IPR044135">
    <property type="entry name" value="Met-tRNA-FMT_C"/>
</dbReference>
<dbReference type="NCBIfam" id="TIGR00460">
    <property type="entry name" value="fmt"/>
    <property type="match status" value="1"/>
</dbReference>
<dbReference type="Pfam" id="PF00551">
    <property type="entry name" value="Formyl_trans_N"/>
    <property type="match status" value="1"/>
</dbReference>
<dbReference type="InterPro" id="IPR011034">
    <property type="entry name" value="Formyl_transferase-like_C_sf"/>
</dbReference>
<dbReference type="GO" id="GO:0004479">
    <property type="term" value="F:methionyl-tRNA formyltransferase activity"/>
    <property type="evidence" value="ECO:0007669"/>
    <property type="project" value="UniProtKB-EC"/>
</dbReference>
<dbReference type="EC" id="2.1.2.9" evidence="2"/>
<evidence type="ECO:0000256" key="4">
    <source>
        <dbReference type="ARBA" id="ARBA00022917"/>
    </source>
</evidence>
<feature type="domain" description="Formyl transferase C-terminal" evidence="6">
    <location>
        <begin position="202"/>
        <end position="298"/>
    </location>
</feature>
<dbReference type="AlphaFoldDB" id="A0A0F9RBD3"/>
<comment type="caution">
    <text evidence="7">The sequence shown here is derived from an EMBL/GenBank/DDBJ whole genome shotgun (WGS) entry which is preliminary data.</text>
</comment>
<dbReference type="InterPro" id="IPR002376">
    <property type="entry name" value="Formyl_transf_N"/>
</dbReference>
<dbReference type="SUPFAM" id="SSF53328">
    <property type="entry name" value="Formyltransferase"/>
    <property type="match status" value="1"/>
</dbReference>
<protein>
    <recommendedName>
        <fullName evidence="2">methionyl-tRNA formyltransferase</fullName>
        <ecNumber evidence="2">2.1.2.9</ecNumber>
    </recommendedName>
</protein>
<feature type="domain" description="Formyl transferase N-terminal" evidence="5">
    <location>
        <begin position="1"/>
        <end position="181"/>
    </location>
</feature>
<dbReference type="Pfam" id="PF02911">
    <property type="entry name" value="Formyl_trans_C"/>
    <property type="match status" value="1"/>
</dbReference>
<gene>
    <name evidence="7" type="ORF">LCGC14_0614970</name>
</gene>
<dbReference type="CDD" id="cd08704">
    <property type="entry name" value="Met_tRNA_FMT_C"/>
    <property type="match status" value="1"/>
</dbReference>
<proteinExistence type="inferred from homology"/>
<organism evidence="7">
    <name type="scientific">marine sediment metagenome</name>
    <dbReference type="NCBI Taxonomy" id="412755"/>
    <lineage>
        <taxon>unclassified sequences</taxon>
        <taxon>metagenomes</taxon>
        <taxon>ecological metagenomes</taxon>
    </lineage>
</organism>
<dbReference type="InterPro" id="IPR037022">
    <property type="entry name" value="Formyl_trans_C_sf"/>
</dbReference>
<dbReference type="InterPro" id="IPR005793">
    <property type="entry name" value="Formyl_trans_C"/>
</dbReference>
<dbReference type="PANTHER" id="PTHR11138:SF5">
    <property type="entry name" value="METHIONYL-TRNA FORMYLTRANSFERASE, MITOCHONDRIAL"/>
    <property type="match status" value="1"/>
</dbReference>
<reference evidence="7" key="1">
    <citation type="journal article" date="2015" name="Nature">
        <title>Complex archaea that bridge the gap between prokaryotes and eukaryotes.</title>
        <authorList>
            <person name="Spang A."/>
            <person name="Saw J.H."/>
            <person name="Jorgensen S.L."/>
            <person name="Zaremba-Niedzwiedzka K."/>
            <person name="Martijn J."/>
            <person name="Lind A.E."/>
            <person name="van Eijk R."/>
            <person name="Schleper C."/>
            <person name="Guy L."/>
            <person name="Ettema T.J."/>
        </authorList>
    </citation>
    <scope>NUCLEOTIDE SEQUENCE</scope>
</reference>
<evidence type="ECO:0000256" key="1">
    <source>
        <dbReference type="ARBA" id="ARBA00010699"/>
    </source>
</evidence>
<evidence type="ECO:0000256" key="3">
    <source>
        <dbReference type="ARBA" id="ARBA00022679"/>
    </source>
</evidence>
<comment type="similarity">
    <text evidence="1">Belongs to the Fmt family.</text>
</comment>
<accession>A0A0F9RBD3</accession>
<evidence type="ECO:0000256" key="2">
    <source>
        <dbReference type="ARBA" id="ARBA00012261"/>
    </source>
</evidence>
<dbReference type="HAMAP" id="MF_00182">
    <property type="entry name" value="Formyl_trans"/>
    <property type="match status" value="1"/>
</dbReference>
<dbReference type="SUPFAM" id="SSF50486">
    <property type="entry name" value="FMT C-terminal domain-like"/>
    <property type="match status" value="1"/>
</dbReference>
<dbReference type="CDD" id="cd08646">
    <property type="entry name" value="FMT_core_Met-tRNA-FMT_N"/>
    <property type="match status" value="1"/>
</dbReference>
<dbReference type="InterPro" id="IPR036477">
    <property type="entry name" value="Formyl_transf_N_sf"/>
</dbReference>
<evidence type="ECO:0000313" key="7">
    <source>
        <dbReference type="EMBL" id="KKN52204.1"/>
    </source>
</evidence>
<name>A0A0F9RBD3_9ZZZZ</name>
<dbReference type="GO" id="GO:0005829">
    <property type="term" value="C:cytosol"/>
    <property type="evidence" value="ECO:0007669"/>
    <property type="project" value="TreeGrafter"/>
</dbReference>
<dbReference type="Gene3D" id="3.40.50.170">
    <property type="entry name" value="Formyl transferase, N-terminal domain"/>
    <property type="match status" value="1"/>
</dbReference>
<evidence type="ECO:0000259" key="5">
    <source>
        <dbReference type="Pfam" id="PF00551"/>
    </source>
</evidence>
<keyword evidence="4" id="KW-0648">Protein biosynthesis</keyword>
<dbReference type="PANTHER" id="PTHR11138">
    <property type="entry name" value="METHIONYL-TRNA FORMYLTRANSFERASE"/>
    <property type="match status" value="1"/>
</dbReference>
<dbReference type="InterPro" id="IPR005794">
    <property type="entry name" value="Fmt"/>
</dbReference>
<sequence length="311" mass="34832">MKIVFFGSPVLALPSLKKLLETDHSIDLIITQPDRPSGRGKKLMPCPVKKTASDLNIPYYQPIKIRKDEIALDKIKEIEPDLNVVVAYGQIIPSSIIYLPRYNSFNVHFSLLPKYRGASPVQKALLDGEAKTGITILELNEKMDEGDILVQEEVNIFPDENAAELEARLAEKGADLLIKAIAQIDKLKHRKQDHSQATYAPKIRKEDGKIDWTKNSLSIERRVRAFTPWPSAYAFLKDIRIKIHKGRKIAKKTPPGSSAGKISGIKKEGIEVCCGEGSIYLIESLQPENRKRMDAYAFSLGVEIKPGDIFT</sequence>
<dbReference type="InterPro" id="IPR041711">
    <property type="entry name" value="Met-tRNA-FMT_N"/>
</dbReference>